<dbReference type="AlphaFoldDB" id="A0A9N9BQX2"/>
<organism evidence="1 2">
    <name type="scientific">Funneliformis mosseae</name>
    <name type="common">Endomycorrhizal fungus</name>
    <name type="synonym">Glomus mosseae</name>
    <dbReference type="NCBI Taxonomy" id="27381"/>
    <lineage>
        <taxon>Eukaryota</taxon>
        <taxon>Fungi</taxon>
        <taxon>Fungi incertae sedis</taxon>
        <taxon>Mucoromycota</taxon>
        <taxon>Glomeromycotina</taxon>
        <taxon>Glomeromycetes</taxon>
        <taxon>Glomerales</taxon>
        <taxon>Glomeraceae</taxon>
        <taxon>Funneliformis</taxon>
    </lineage>
</organism>
<comment type="caution">
    <text evidence="1">The sequence shown here is derived from an EMBL/GenBank/DDBJ whole genome shotgun (WGS) entry which is preliminary data.</text>
</comment>
<keyword evidence="2" id="KW-1185">Reference proteome</keyword>
<gene>
    <name evidence="1" type="ORF">FMOSSE_LOCUS7793</name>
</gene>
<dbReference type="Proteomes" id="UP000789375">
    <property type="component" value="Unassembled WGS sequence"/>
</dbReference>
<protein>
    <submittedName>
        <fullName evidence="1">12912_t:CDS:1</fullName>
    </submittedName>
</protein>
<name>A0A9N9BQX2_FUNMO</name>
<accession>A0A9N9BQX2</accession>
<reference evidence="1" key="1">
    <citation type="submission" date="2021-06" db="EMBL/GenBank/DDBJ databases">
        <authorList>
            <person name="Kallberg Y."/>
            <person name="Tangrot J."/>
            <person name="Rosling A."/>
        </authorList>
    </citation>
    <scope>NUCLEOTIDE SEQUENCE</scope>
    <source>
        <strain evidence="1">87-6 pot B 2015</strain>
    </source>
</reference>
<proteinExistence type="predicted"/>
<sequence>MNFIVQASIAIIVEIDTRFTDKLRYLNFISAIDIVDSSLCV</sequence>
<evidence type="ECO:0000313" key="1">
    <source>
        <dbReference type="EMBL" id="CAG8577804.1"/>
    </source>
</evidence>
<evidence type="ECO:0000313" key="2">
    <source>
        <dbReference type="Proteomes" id="UP000789375"/>
    </source>
</evidence>
<dbReference type="EMBL" id="CAJVPP010001892">
    <property type="protein sequence ID" value="CAG8577804.1"/>
    <property type="molecule type" value="Genomic_DNA"/>
</dbReference>